<dbReference type="PANTHER" id="PTHR10606">
    <property type="entry name" value="6-PHOSPHOFRUCTO-2-KINASE/FRUCTOSE-2,6-BISPHOSPHATASE"/>
    <property type="match status" value="1"/>
</dbReference>
<keyword evidence="4" id="KW-0808">Transferase</keyword>
<dbReference type="SUPFAM" id="SSF52540">
    <property type="entry name" value="P-loop containing nucleoside triphosphate hydrolases"/>
    <property type="match status" value="1"/>
</dbReference>
<dbReference type="InterPro" id="IPR027417">
    <property type="entry name" value="P-loop_NTPase"/>
</dbReference>
<dbReference type="GO" id="GO:0006003">
    <property type="term" value="P:fructose 2,6-bisphosphate metabolic process"/>
    <property type="evidence" value="ECO:0007669"/>
    <property type="project" value="InterPro"/>
</dbReference>
<dbReference type="EMBL" id="AK299097">
    <property type="protein sequence ID" value="BAH12949.1"/>
    <property type="molecule type" value="mRNA"/>
</dbReference>
<accession>B7Z5L3</accession>
<dbReference type="GO" id="GO:0006000">
    <property type="term" value="P:fructose metabolic process"/>
    <property type="evidence" value="ECO:0007669"/>
    <property type="project" value="InterPro"/>
</dbReference>
<organism evidence="4">
    <name type="scientific">Homo sapiens</name>
    <name type="common">Human</name>
    <dbReference type="NCBI Taxonomy" id="9606"/>
    <lineage>
        <taxon>Eukaryota</taxon>
        <taxon>Metazoa</taxon>
        <taxon>Chordata</taxon>
        <taxon>Craniata</taxon>
        <taxon>Vertebrata</taxon>
        <taxon>Euteleostomi</taxon>
        <taxon>Mammalia</taxon>
        <taxon>Eutheria</taxon>
        <taxon>Euarchontoglires</taxon>
        <taxon>Primates</taxon>
        <taxon>Haplorrhini</taxon>
        <taxon>Catarrhini</taxon>
        <taxon>Hominidae</taxon>
        <taxon>Homo</taxon>
    </lineage>
</organism>
<dbReference type="GO" id="GO:0005524">
    <property type="term" value="F:ATP binding"/>
    <property type="evidence" value="ECO:0007669"/>
    <property type="project" value="UniProtKB-KW"/>
</dbReference>
<evidence type="ECO:0000256" key="2">
    <source>
        <dbReference type="ARBA" id="ARBA00022840"/>
    </source>
</evidence>
<sequence>MASPRELTQNPLKKIWMPYSNGRPALHACQRGVCMTNCPTLIVMVGLPARGKTYISKKLTRYLNWIGVPTREFNVGQYRRDVVKTYKSFEFFLPDNEEGLKIRKFLMPQTPPENGERPSLILENRMATRPFLSSPSVWILRS</sequence>
<dbReference type="ProteomicsDB" id="6699"/>
<protein>
    <submittedName>
        <fullName evidence="4">cDNA FLJ53771, highly similar to 6-phosphofructo-2-kinase/fructose-2,6-biphosphatase 4</fullName>
    </submittedName>
</protein>
<dbReference type="Gene3D" id="3.40.50.300">
    <property type="entry name" value="P-loop containing nucleotide triphosphate hydrolases"/>
    <property type="match status" value="1"/>
</dbReference>
<dbReference type="Pfam" id="PF01591">
    <property type="entry name" value="6PF2K"/>
    <property type="match status" value="1"/>
</dbReference>
<name>B7Z5L3_HUMAN</name>
<feature type="domain" description="6-phosphofructo-2-kinase" evidence="3">
    <location>
        <begin position="35"/>
        <end position="105"/>
    </location>
</feature>
<evidence type="ECO:0000259" key="3">
    <source>
        <dbReference type="Pfam" id="PF01591"/>
    </source>
</evidence>
<keyword evidence="1" id="KW-0547">Nucleotide-binding</keyword>
<dbReference type="InterPro" id="IPR013079">
    <property type="entry name" value="6Phosfructo_kin"/>
</dbReference>
<proteinExistence type="evidence at transcript level"/>
<keyword evidence="2" id="KW-0067">ATP-binding</keyword>
<dbReference type="PANTHER" id="PTHR10606:SF14">
    <property type="entry name" value="6-PHOSPHOFRUCTO-2-KINASE_FRUCTOSE-2,6-BISPHOSPHATASE 4"/>
    <property type="match status" value="1"/>
</dbReference>
<evidence type="ECO:0000313" key="4">
    <source>
        <dbReference type="EMBL" id="BAH12949.1"/>
    </source>
</evidence>
<dbReference type="GO" id="GO:0003873">
    <property type="term" value="F:6-phosphofructo-2-kinase activity"/>
    <property type="evidence" value="ECO:0007669"/>
    <property type="project" value="InterPro"/>
</dbReference>
<reference evidence="4" key="1">
    <citation type="submission" date="2007-10" db="EMBL/GenBank/DDBJ databases">
        <title>NEDO human cDNA sequencing project focused on splicing variants.</title>
        <authorList>
            <person name="Wakamatsu A."/>
            <person name="Yamamoto J."/>
            <person name="Kimura K."/>
            <person name="Ishii S."/>
            <person name="Watanabe K."/>
            <person name="Sugiyama A."/>
            <person name="Murakawa K."/>
            <person name="Kaida T."/>
            <person name="Tsuchiya K."/>
            <person name="Fukuzumi Y."/>
            <person name="Kumagai A."/>
            <person name="Oishi Y."/>
            <person name="Yamamoto S."/>
            <person name="Ono Y."/>
            <person name="Komori Y."/>
            <person name="Yamazaki M."/>
            <person name="Kisu Y."/>
            <person name="Nishikawa T."/>
            <person name="Sugano S."/>
            <person name="Nomura N."/>
            <person name="Isogai T."/>
        </authorList>
    </citation>
    <scope>NUCLEOTIDE SEQUENCE</scope>
</reference>
<evidence type="ECO:0000256" key="1">
    <source>
        <dbReference type="ARBA" id="ARBA00022741"/>
    </source>
</evidence>
<dbReference type="InterPro" id="IPR003094">
    <property type="entry name" value="6Pfruct_kin"/>
</dbReference>
<dbReference type="AlphaFoldDB" id="B7Z5L3"/>
<dbReference type="FunFam" id="3.40.50.300:FF:003238">
    <property type="entry name" value="6-phosphofructo-2-kinase/fructose-2, 6-biphosphatase 4"/>
    <property type="match status" value="1"/>
</dbReference>
<keyword evidence="4" id="KW-0418">Kinase</keyword>
<dbReference type="PeptideAtlas" id="B7Z5L3"/>